<dbReference type="Proteomes" id="UP001152523">
    <property type="component" value="Unassembled WGS sequence"/>
</dbReference>
<dbReference type="AlphaFoldDB" id="A0AAV0DFZ5"/>
<reference evidence="3" key="1">
    <citation type="submission" date="2022-07" db="EMBL/GenBank/DDBJ databases">
        <authorList>
            <person name="Macas J."/>
            <person name="Novak P."/>
            <person name="Neumann P."/>
        </authorList>
    </citation>
    <scope>NUCLEOTIDE SEQUENCE</scope>
</reference>
<name>A0AAV0DFZ5_9ASTE</name>
<protein>
    <submittedName>
        <fullName evidence="3">Uncharacterized protein</fullName>
    </submittedName>
</protein>
<keyword evidence="4" id="KW-1185">Reference proteome</keyword>
<evidence type="ECO:0000313" key="3">
    <source>
        <dbReference type="EMBL" id="CAH9097466.1"/>
    </source>
</evidence>
<evidence type="ECO:0000256" key="1">
    <source>
        <dbReference type="SAM" id="MobiDB-lite"/>
    </source>
</evidence>
<evidence type="ECO:0000313" key="4">
    <source>
        <dbReference type="Proteomes" id="UP001152523"/>
    </source>
</evidence>
<keyword evidence="2" id="KW-0812">Transmembrane</keyword>
<dbReference type="EMBL" id="CAMAPF010000093">
    <property type="protein sequence ID" value="CAH9097466.1"/>
    <property type="molecule type" value="Genomic_DNA"/>
</dbReference>
<proteinExistence type="predicted"/>
<gene>
    <name evidence="3" type="ORF">CEPIT_LOCUS14074</name>
</gene>
<organism evidence="3 4">
    <name type="scientific">Cuscuta epithymum</name>
    <dbReference type="NCBI Taxonomy" id="186058"/>
    <lineage>
        <taxon>Eukaryota</taxon>
        <taxon>Viridiplantae</taxon>
        <taxon>Streptophyta</taxon>
        <taxon>Embryophyta</taxon>
        <taxon>Tracheophyta</taxon>
        <taxon>Spermatophyta</taxon>
        <taxon>Magnoliopsida</taxon>
        <taxon>eudicotyledons</taxon>
        <taxon>Gunneridae</taxon>
        <taxon>Pentapetalae</taxon>
        <taxon>asterids</taxon>
        <taxon>lamiids</taxon>
        <taxon>Solanales</taxon>
        <taxon>Convolvulaceae</taxon>
        <taxon>Cuscuteae</taxon>
        <taxon>Cuscuta</taxon>
        <taxon>Cuscuta subgen. Cuscuta</taxon>
    </lineage>
</organism>
<keyword evidence="2" id="KW-1133">Transmembrane helix</keyword>
<evidence type="ECO:0000256" key="2">
    <source>
        <dbReference type="SAM" id="Phobius"/>
    </source>
</evidence>
<feature type="transmembrane region" description="Helical" evidence="2">
    <location>
        <begin position="73"/>
        <end position="91"/>
    </location>
</feature>
<keyword evidence="2" id="KW-0472">Membrane</keyword>
<feature type="region of interest" description="Disordered" evidence="1">
    <location>
        <begin position="1"/>
        <end position="35"/>
    </location>
</feature>
<sequence length="101" mass="11091">MLSAGGPRSISSYLDVPDRPEKHIVGAESDDDDEEAQPFIACVASTATKEKEHGAPPNRVTQIPRRVRVTNTLVISVCMFMFLASFGCLIFRKLHTFGVIV</sequence>
<feature type="compositionally biased region" description="Basic and acidic residues" evidence="1">
    <location>
        <begin position="16"/>
        <end position="25"/>
    </location>
</feature>
<comment type="caution">
    <text evidence="3">The sequence shown here is derived from an EMBL/GenBank/DDBJ whole genome shotgun (WGS) entry which is preliminary data.</text>
</comment>
<accession>A0AAV0DFZ5</accession>